<dbReference type="InterPro" id="IPR049712">
    <property type="entry name" value="Poly_export"/>
</dbReference>
<evidence type="ECO:0000256" key="6">
    <source>
        <dbReference type="ARBA" id="ARBA00022692"/>
    </source>
</evidence>
<evidence type="ECO:0000256" key="12">
    <source>
        <dbReference type="ARBA" id="ARBA00023139"/>
    </source>
</evidence>
<keyword evidence="4" id="KW-1134">Transmembrane beta strand</keyword>
<keyword evidence="19" id="KW-1185">Reference proteome</keyword>
<sequence>MIRVKITILFLILITTSCVSNKDIAYFQFDEIEQSKVSNQFETIFKPDDLLQITVSSDDIEATKPFNLPAVTYATTTNSVVGTPQQQSYLIDSKGEIDFPVLGKLKLGGLSREDALQLLKEKLSPDYVADPTINIRIANFKITVYGDVKNPGTFTIPNERVSILDAIGLAGDLNISGKRDNVLVVREENNKKVKYRVNLLSNKTLTSPVFYLQQNDVVYVEHNKARIQSASSNSNTTLFISVTSLIITLVSILTR</sequence>
<feature type="signal peptide" evidence="15">
    <location>
        <begin position="1"/>
        <end position="21"/>
    </location>
</feature>
<evidence type="ECO:0000256" key="2">
    <source>
        <dbReference type="ARBA" id="ARBA00009450"/>
    </source>
</evidence>
<evidence type="ECO:0000256" key="10">
    <source>
        <dbReference type="ARBA" id="ARBA00023114"/>
    </source>
</evidence>
<evidence type="ECO:0000256" key="1">
    <source>
        <dbReference type="ARBA" id="ARBA00004571"/>
    </source>
</evidence>
<gene>
    <name evidence="18" type="ORF">LPB303_05035</name>
</gene>
<evidence type="ECO:0000256" key="11">
    <source>
        <dbReference type="ARBA" id="ARBA00023136"/>
    </source>
</evidence>
<dbReference type="EMBL" id="LVWE01000010">
    <property type="protein sequence ID" value="OAD45659.1"/>
    <property type="molecule type" value="Genomic_DNA"/>
</dbReference>
<dbReference type="Pfam" id="PF02563">
    <property type="entry name" value="Poly_export"/>
    <property type="match status" value="1"/>
</dbReference>
<evidence type="ECO:0000256" key="8">
    <source>
        <dbReference type="ARBA" id="ARBA00023047"/>
    </source>
</evidence>
<dbReference type="GO" id="GO:0015159">
    <property type="term" value="F:polysaccharide transmembrane transporter activity"/>
    <property type="evidence" value="ECO:0007669"/>
    <property type="project" value="InterPro"/>
</dbReference>
<dbReference type="InterPro" id="IPR054765">
    <property type="entry name" value="SLBB_dom"/>
</dbReference>
<feature type="domain" description="Polysaccharide export protein N-terminal" evidence="16">
    <location>
        <begin position="42"/>
        <end position="137"/>
    </location>
</feature>
<keyword evidence="3" id="KW-0813">Transport</keyword>
<protein>
    <submittedName>
        <fullName evidence="18">Sugar transporter</fullName>
    </submittedName>
</protein>
<keyword evidence="5 18" id="KW-0762">Sugar transport</keyword>
<dbReference type="STRING" id="1333662.LPB303_05035"/>
<evidence type="ECO:0000313" key="18">
    <source>
        <dbReference type="EMBL" id="OAD45659.1"/>
    </source>
</evidence>
<comment type="subcellular location">
    <subcellularLocation>
        <location evidence="1">Cell outer membrane</location>
        <topology evidence="1">Multi-pass membrane protein</topology>
    </subcellularLocation>
</comment>
<dbReference type="PANTHER" id="PTHR33619:SF3">
    <property type="entry name" value="POLYSACCHARIDE EXPORT PROTEIN GFCE-RELATED"/>
    <property type="match status" value="1"/>
</dbReference>
<dbReference type="RefSeq" id="WP_082864176.1">
    <property type="nucleotide sequence ID" value="NZ_CP150660.1"/>
</dbReference>
<accession>A0A176TD29</accession>
<dbReference type="GO" id="GO:0015288">
    <property type="term" value="F:porin activity"/>
    <property type="evidence" value="ECO:0007669"/>
    <property type="project" value="UniProtKB-KW"/>
</dbReference>
<keyword evidence="14" id="KW-0449">Lipoprotein</keyword>
<keyword evidence="9" id="KW-0406">Ion transport</keyword>
<dbReference type="OrthoDB" id="662756at2"/>
<keyword evidence="13" id="KW-0998">Cell outer membrane</keyword>
<dbReference type="PROSITE" id="PS51257">
    <property type="entry name" value="PROKAR_LIPOPROTEIN"/>
    <property type="match status" value="1"/>
</dbReference>
<feature type="domain" description="SLBB" evidence="17">
    <location>
        <begin position="141"/>
        <end position="220"/>
    </location>
</feature>
<keyword evidence="10" id="KW-0626">Porin</keyword>
<evidence type="ECO:0000256" key="3">
    <source>
        <dbReference type="ARBA" id="ARBA00022448"/>
    </source>
</evidence>
<keyword evidence="8" id="KW-0625">Polysaccharide transport</keyword>
<keyword evidence="12" id="KW-0564">Palmitate</keyword>
<reference evidence="18 19" key="1">
    <citation type="submission" date="2016-02" db="EMBL/GenBank/DDBJ databases">
        <title>Draft genome sequence of Polaribacter atrinae KACC17473.</title>
        <authorList>
            <person name="Shin S.-K."/>
            <person name="Yi H."/>
        </authorList>
    </citation>
    <scope>NUCLEOTIDE SEQUENCE [LARGE SCALE GENOMIC DNA]</scope>
    <source>
        <strain evidence="18 19">KACC 17473</strain>
    </source>
</reference>
<comment type="similarity">
    <text evidence="2">Belongs to the BexD/CtrA/VexA family.</text>
</comment>
<name>A0A176TD29_9FLAO</name>
<evidence type="ECO:0000256" key="13">
    <source>
        <dbReference type="ARBA" id="ARBA00023237"/>
    </source>
</evidence>
<evidence type="ECO:0000259" key="17">
    <source>
        <dbReference type="Pfam" id="PF22461"/>
    </source>
</evidence>
<proteinExistence type="inferred from homology"/>
<keyword evidence="6" id="KW-0812">Transmembrane</keyword>
<evidence type="ECO:0000256" key="4">
    <source>
        <dbReference type="ARBA" id="ARBA00022452"/>
    </source>
</evidence>
<comment type="caution">
    <text evidence="18">The sequence shown here is derived from an EMBL/GenBank/DDBJ whole genome shotgun (WGS) entry which is preliminary data.</text>
</comment>
<evidence type="ECO:0000256" key="14">
    <source>
        <dbReference type="ARBA" id="ARBA00023288"/>
    </source>
</evidence>
<dbReference type="InterPro" id="IPR003715">
    <property type="entry name" value="Poly_export_N"/>
</dbReference>
<dbReference type="AlphaFoldDB" id="A0A176TD29"/>
<evidence type="ECO:0000256" key="7">
    <source>
        <dbReference type="ARBA" id="ARBA00022729"/>
    </source>
</evidence>
<evidence type="ECO:0000259" key="16">
    <source>
        <dbReference type="Pfam" id="PF02563"/>
    </source>
</evidence>
<keyword evidence="11" id="KW-0472">Membrane</keyword>
<evidence type="ECO:0000256" key="15">
    <source>
        <dbReference type="SAM" id="SignalP"/>
    </source>
</evidence>
<dbReference type="GO" id="GO:0009279">
    <property type="term" value="C:cell outer membrane"/>
    <property type="evidence" value="ECO:0007669"/>
    <property type="project" value="UniProtKB-SubCell"/>
</dbReference>
<dbReference type="GO" id="GO:0006811">
    <property type="term" value="P:monoatomic ion transport"/>
    <property type="evidence" value="ECO:0007669"/>
    <property type="project" value="UniProtKB-KW"/>
</dbReference>
<feature type="chain" id="PRO_5008049810" evidence="15">
    <location>
        <begin position="22"/>
        <end position="255"/>
    </location>
</feature>
<keyword evidence="7 15" id="KW-0732">Signal</keyword>
<dbReference type="Proteomes" id="UP000076923">
    <property type="component" value="Unassembled WGS sequence"/>
</dbReference>
<evidence type="ECO:0000256" key="5">
    <source>
        <dbReference type="ARBA" id="ARBA00022597"/>
    </source>
</evidence>
<dbReference type="PANTHER" id="PTHR33619">
    <property type="entry name" value="POLYSACCHARIDE EXPORT PROTEIN GFCE-RELATED"/>
    <property type="match status" value="1"/>
</dbReference>
<evidence type="ECO:0000313" key="19">
    <source>
        <dbReference type="Proteomes" id="UP000076923"/>
    </source>
</evidence>
<organism evidence="18 19">
    <name type="scientific">Polaribacter atrinae</name>
    <dbReference type="NCBI Taxonomy" id="1333662"/>
    <lineage>
        <taxon>Bacteria</taxon>
        <taxon>Pseudomonadati</taxon>
        <taxon>Bacteroidota</taxon>
        <taxon>Flavobacteriia</taxon>
        <taxon>Flavobacteriales</taxon>
        <taxon>Flavobacteriaceae</taxon>
    </lineage>
</organism>
<dbReference type="Pfam" id="PF22461">
    <property type="entry name" value="SLBB_2"/>
    <property type="match status" value="1"/>
</dbReference>
<dbReference type="GO" id="GO:0046930">
    <property type="term" value="C:pore complex"/>
    <property type="evidence" value="ECO:0007669"/>
    <property type="project" value="UniProtKB-KW"/>
</dbReference>
<dbReference type="Gene3D" id="3.10.560.10">
    <property type="entry name" value="Outer membrane lipoprotein wza domain like"/>
    <property type="match status" value="1"/>
</dbReference>
<evidence type="ECO:0000256" key="9">
    <source>
        <dbReference type="ARBA" id="ARBA00023065"/>
    </source>
</evidence>